<reference evidence="3" key="2">
    <citation type="submission" date="2020-06" db="EMBL/GenBank/DDBJ databases">
        <title>Helianthus annuus Genome sequencing and assembly Release 2.</title>
        <authorList>
            <person name="Gouzy J."/>
            <person name="Langlade N."/>
            <person name="Munos S."/>
        </authorList>
    </citation>
    <scope>NUCLEOTIDE SEQUENCE</scope>
    <source>
        <tissue evidence="3">Leaves</tissue>
    </source>
</reference>
<dbReference type="Gramene" id="mRNA:HanXRQr2_Chr02g0082781">
    <property type="protein sequence ID" value="mRNA:HanXRQr2_Chr02g0082781"/>
    <property type="gene ID" value="HanXRQr2_Chr02g0082781"/>
</dbReference>
<feature type="region of interest" description="Disordered" evidence="1">
    <location>
        <begin position="141"/>
        <end position="166"/>
    </location>
</feature>
<feature type="compositionally biased region" description="Basic and acidic residues" evidence="1">
    <location>
        <begin position="148"/>
        <end position="159"/>
    </location>
</feature>
<dbReference type="AlphaFoldDB" id="A0A9K3JSM6"/>
<dbReference type="Proteomes" id="UP000215914">
    <property type="component" value="Unassembled WGS sequence"/>
</dbReference>
<name>A0A9K3JSM6_HELAN</name>
<gene>
    <name evidence="3" type="ORF">HanXRQr2_Chr02g0082781</name>
</gene>
<feature type="region of interest" description="Disordered" evidence="1">
    <location>
        <begin position="289"/>
        <end position="409"/>
    </location>
</feature>
<feature type="signal peptide" evidence="2">
    <location>
        <begin position="1"/>
        <end position="19"/>
    </location>
</feature>
<comment type="caution">
    <text evidence="3">The sequence shown here is derived from an EMBL/GenBank/DDBJ whole genome shotgun (WGS) entry which is preliminary data.</text>
</comment>
<keyword evidence="4" id="KW-1185">Reference proteome</keyword>
<accession>A0A9K3JSM6</accession>
<reference evidence="3" key="1">
    <citation type="journal article" date="2017" name="Nature">
        <title>The sunflower genome provides insights into oil metabolism, flowering and Asterid evolution.</title>
        <authorList>
            <person name="Badouin H."/>
            <person name="Gouzy J."/>
            <person name="Grassa C.J."/>
            <person name="Murat F."/>
            <person name="Staton S.E."/>
            <person name="Cottret L."/>
            <person name="Lelandais-Briere C."/>
            <person name="Owens G.L."/>
            <person name="Carrere S."/>
            <person name="Mayjonade B."/>
            <person name="Legrand L."/>
            <person name="Gill N."/>
            <person name="Kane N.C."/>
            <person name="Bowers J.E."/>
            <person name="Hubner S."/>
            <person name="Bellec A."/>
            <person name="Berard A."/>
            <person name="Berges H."/>
            <person name="Blanchet N."/>
            <person name="Boniface M.C."/>
            <person name="Brunel D."/>
            <person name="Catrice O."/>
            <person name="Chaidir N."/>
            <person name="Claudel C."/>
            <person name="Donnadieu C."/>
            <person name="Faraut T."/>
            <person name="Fievet G."/>
            <person name="Helmstetter N."/>
            <person name="King M."/>
            <person name="Knapp S.J."/>
            <person name="Lai Z."/>
            <person name="Le Paslier M.C."/>
            <person name="Lippi Y."/>
            <person name="Lorenzon L."/>
            <person name="Mandel J.R."/>
            <person name="Marage G."/>
            <person name="Marchand G."/>
            <person name="Marquand E."/>
            <person name="Bret-Mestries E."/>
            <person name="Morien E."/>
            <person name="Nambeesan S."/>
            <person name="Nguyen T."/>
            <person name="Pegot-Espagnet P."/>
            <person name="Pouilly N."/>
            <person name="Raftis F."/>
            <person name="Sallet E."/>
            <person name="Schiex T."/>
            <person name="Thomas J."/>
            <person name="Vandecasteele C."/>
            <person name="Vares D."/>
            <person name="Vear F."/>
            <person name="Vautrin S."/>
            <person name="Crespi M."/>
            <person name="Mangin B."/>
            <person name="Burke J.M."/>
            <person name="Salse J."/>
            <person name="Munos S."/>
            <person name="Vincourt P."/>
            <person name="Rieseberg L.H."/>
            <person name="Langlade N.B."/>
        </authorList>
    </citation>
    <scope>NUCLEOTIDE SEQUENCE</scope>
    <source>
        <tissue evidence="3">Leaves</tissue>
    </source>
</reference>
<evidence type="ECO:0000313" key="3">
    <source>
        <dbReference type="EMBL" id="KAF5819895.1"/>
    </source>
</evidence>
<evidence type="ECO:0000256" key="1">
    <source>
        <dbReference type="SAM" id="MobiDB-lite"/>
    </source>
</evidence>
<feature type="compositionally biased region" description="Basic and acidic residues" evidence="1">
    <location>
        <begin position="311"/>
        <end position="320"/>
    </location>
</feature>
<feature type="chain" id="PRO_5039907626" evidence="2">
    <location>
        <begin position="20"/>
        <end position="663"/>
    </location>
</feature>
<sequence length="663" mass="73240">MFFPNFVVRIFMLLYFTAGYSLMNCLDPKVGGAMVVATIAEGRPLWLDQIRDRFLHPTSESLAAYANTILGEDGGDDLDDVFSPTREEVIILSSEGSDRSHEGLIPHSPHAGLPQGTMNEPVNEPAGDDVDAPVVIAEQLETRKKKIDKSEGKKAEEPTAKAPRKRPSTSFFLDYVVVSDTLSGLDAGDKRVERDHDDDATLTEIMKKKKVLGDKKKELDEQPAAALAAKNLSFRRRLPLPLQSWILFWGVFRGKHGNLLEKIYAASGSQVTKFFIYVKLGKSVSKVDISKITPPTSPPSRTFDLSPPHVDLGEKRKGDDVEIEQVGEGGGGGRGGRGRGRGAGDGRGGADTEAESSEATPRHTTYTKRGRSFGQVGPSGVCQSPEYEHVQGGSWDTHNPANADLPHAPRWNLTQGTRMTDLNNCREFFSLSLPLAERFFQKRRHRIDLLDDHIHAGVNFFATSQEIAREWQLMGKDTLEFEAAKKALAEEREKFNAEKKGLSWRVADAAEKLAKEKQFNKFAAEKVPESKASEILAEEVTADCKWLLARAVPLISERIAKPDELAKYMFELGQATYNSGRKDGYGEGRAVAASNEKDYHFELYMQDCTAAYTAKRQEYEFIEFGIVKAVKKLSRKANATDVLKKALGDQGTDGGDAGPSRQD</sequence>
<evidence type="ECO:0000313" key="4">
    <source>
        <dbReference type="Proteomes" id="UP000215914"/>
    </source>
</evidence>
<proteinExistence type="predicted"/>
<dbReference type="EMBL" id="MNCJ02000317">
    <property type="protein sequence ID" value="KAF5819895.1"/>
    <property type="molecule type" value="Genomic_DNA"/>
</dbReference>
<evidence type="ECO:0000256" key="2">
    <source>
        <dbReference type="SAM" id="SignalP"/>
    </source>
</evidence>
<organism evidence="3 4">
    <name type="scientific">Helianthus annuus</name>
    <name type="common">Common sunflower</name>
    <dbReference type="NCBI Taxonomy" id="4232"/>
    <lineage>
        <taxon>Eukaryota</taxon>
        <taxon>Viridiplantae</taxon>
        <taxon>Streptophyta</taxon>
        <taxon>Embryophyta</taxon>
        <taxon>Tracheophyta</taxon>
        <taxon>Spermatophyta</taxon>
        <taxon>Magnoliopsida</taxon>
        <taxon>eudicotyledons</taxon>
        <taxon>Gunneridae</taxon>
        <taxon>Pentapetalae</taxon>
        <taxon>asterids</taxon>
        <taxon>campanulids</taxon>
        <taxon>Asterales</taxon>
        <taxon>Asteraceae</taxon>
        <taxon>Asteroideae</taxon>
        <taxon>Heliantheae alliance</taxon>
        <taxon>Heliantheae</taxon>
        <taxon>Helianthus</taxon>
    </lineage>
</organism>
<feature type="region of interest" description="Disordered" evidence="1">
    <location>
        <begin position="97"/>
        <end position="120"/>
    </location>
</feature>
<protein>
    <submittedName>
        <fullName evidence="3">Uncharacterized protein</fullName>
    </submittedName>
</protein>
<feature type="compositionally biased region" description="Gly residues" evidence="1">
    <location>
        <begin position="327"/>
        <end position="341"/>
    </location>
</feature>
<keyword evidence="2" id="KW-0732">Signal</keyword>